<dbReference type="InterPro" id="IPR004552">
    <property type="entry name" value="AGP_acyltrans"/>
</dbReference>
<dbReference type="SMART" id="SM00563">
    <property type="entry name" value="PlsC"/>
    <property type="match status" value="1"/>
</dbReference>
<keyword evidence="9" id="KW-0443">Lipid metabolism</keyword>
<dbReference type="AlphaFoldDB" id="K6X661"/>
<evidence type="ECO:0000256" key="5">
    <source>
        <dbReference type="ARBA" id="ARBA00013211"/>
    </source>
</evidence>
<feature type="transmembrane region" description="Helical" evidence="10">
    <location>
        <begin position="90"/>
        <end position="108"/>
    </location>
</feature>
<dbReference type="InterPro" id="IPR002123">
    <property type="entry name" value="Plipid/glycerol_acylTrfase"/>
</dbReference>
<evidence type="ECO:0000256" key="1">
    <source>
        <dbReference type="ARBA" id="ARBA00001141"/>
    </source>
</evidence>
<dbReference type="GO" id="GO:0006654">
    <property type="term" value="P:phosphatidic acid biosynthetic process"/>
    <property type="evidence" value="ECO:0007669"/>
    <property type="project" value="TreeGrafter"/>
</dbReference>
<keyword evidence="10" id="KW-0812">Transmembrane</keyword>
<accession>K6X661</accession>
<comment type="pathway">
    <text evidence="2">Phospholipid metabolism; CDP-diacylglycerol biosynthesis; CDP-diacylglycerol from sn-glycerol 3-phosphate: step 2/3.</text>
</comment>
<comment type="domain">
    <text evidence="9">The HXXXXD motif is essential for acyltransferase activity and may constitute the binding site for the phosphate moiety of the glycerol-3-phosphate.</text>
</comment>
<evidence type="ECO:0000313" key="12">
    <source>
        <dbReference type="EMBL" id="GAC16109.1"/>
    </source>
</evidence>
<dbReference type="eggNOG" id="COG0204">
    <property type="taxonomic scope" value="Bacteria"/>
</dbReference>
<dbReference type="GO" id="GO:0016024">
    <property type="term" value="P:CDP-diacylglycerol biosynthetic process"/>
    <property type="evidence" value="ECO:0007669"/>
    <property type="project" value="UniProtKB-UniPathway"/>
</dbReference>
<dbReference type="SUPFAM" id="SSF69593">
    <property type="entry name" value="Glycerol-3-phosphate (1)-acyltransferase"/>
    <property type="match status" value="1"/>
</dbReference>
<dbReference type="EC" id="2.3.1.51" evidence="5 9"/>
<dbReference type="EMBL" id="BAEN01000065">
    <property type="protein sequence ID" value="GAC16109.1"/>
    <property type="molecule type" value="Genomic_DNA"/>
</dbReference>
<evidence type="ECO:0000256" key="4">
    <source>
        <dbReference type="ARBA" id="ARBA00008655"/>
    </source>
</evidence>
<evidence type="ECO:0000256" key="7">
    <source>
        <dbReference type="ARBA" id="ARBA00022679"/>
    </source>
</evidence>
<dbReference type="GO" id="GO:0005886">
    <property type="term" value="C:plasma membrane"/>
    <property type="evidence" value="ECO:0007669"/>
    <property type="project" value="TreeGrafter"/>
</dbReference>
<evidence type="ECO:0000256" key="9">
    <source>
        <dbReference type="RuleBase" id="RU361267"/>
    </source>
</evidence>
<reference evidence="12 13" key="1">
    <citation type="journal article" date="2017" name="Antonie Van Leeuwenhoek">
        <title>Rhizobium rhizosphaerae sp. nov., a novel species isolated from rice rhizosphere.</title>
        <authorList>
            <person name="Zhao J.J."/>
            <person name="Zhang J."/>
            <person name="Zhang R.J."/>
            <person name="Zhang C.W."/>
            <person name="Yin H.Q."/>
            <person name="Zhang X.X."/>
        </authorList>
    </citation>
    <scope>NUCLEOTIDE SEQUENCE [LARGE SCALE GENOMIC DNA]</scope>
    <source>
        <strain evidence="12 13">E3</strain>
    </source>
</reference>
<comment type="similarity">
    <text evidence="4 9">Belongs to the 1-acyl-sn-glycerol-3-phosphate acyltransferase family.</text>
</comment>
<feature type="domain" description="Phospholipid/glycerol acyltransferase" evidence="11">
    <location>
        <begin position="59"/>
        <end position="174"/>
    </location>
</feature>
<keyword evidence="10" id="KW-1133">Transmembrane helix</keyword>
<organism evidence="12 13">
    <name type="scientific">Aliiglaciecola lipolytica E3</name>
    <dbReference type="NCBI Taxonomy" id="1127673"/>
    <lineage>
        <taxon>Bacteria</taxon>
        <taxon>Pseudomonadati</taxon>
        <taxon>Pseudomonadota</taxon>
        <taxon>Gammaproteobacteria</taxon>
        <taxon>Alteromonadales</taxon>
        <taxon>Alteromonadaceae</taxon>
        <taxon>Aliiglaciecola</taxon>
    </lineage>
</organism>
<keyword evidence="9" id="KW-0444">Lipid biosynthesis</keyword>
<proteinExistence type="inferred from homology"/>
<dbReference type="Proteomes" id="UP000006334">
    <property type="component" value="Unassembled WGS sequence"/>
</dbReference>
<comment type="catalytic activity">
    <reaction evidence="1 9">
        <text>a 1-acyl-sn-glycero-3-phosphate + an acyl-CoA = a 1,2-diacyl-sn-glycero-3-phosphate + CoA</text>
        <dbReference type="Rhea" id="RHEA:19709"/>
        <dbReference type="ChEBI" id="CHEBI:57287"/>
        <dbReference type="ChEBI" id="CHEBI:57970"/>
        <dbReference type="ChEBI" id="CHEBI:58342"/>
        <dbReference type="ChEBI" id="CHEBI:58608"/>
        <dbReference type="EC" id="2.3.1.51"/>
    </reaction>
</comment>
<evidence type="ECO:0000256" key="8">
    <source>
        <dbReference type="ARBA" id="ARBA00023315"/>
    </source>
</evidence>
<evidence type="ECO:0000256" key="6">
    <source>
        <dbReference type="ARBA" id="ARBA00016139"/>
    </source>
</evidence>
<comment type="caution">
    <text evidence="12">The sequence shown here is derived from an EMBL/GenBank/DDBJ whole genome shotgun (WGS) entry which is preliminary data.</text>
</comment>
<protein>
    <recommendedName>
        <fullName evidence="6 9">1-acyl-sn-glycerol-3-phosphate acyltransferase</fullName>
        <ecNumber evidence="5 9">2.3.1.51</ecNumber>
    </recommendedName>
</protein>
<name>K6X661_9ALTE</name>
<dbReference type="CDD" id="cd07989">
    <property type="entry name" value="LPLAT_AGPAT-like"/>
    <property type="match status" value="1"/>
</dbReference>
<keyword evidence="9" id="KW-0594">Phospholipid biosynthesis</keyword>
<keyword evidence="9" id="KW-1208">Phospholipid metabolism</keyword>
<evidence type="ECO:0000256" key="2">
    <source>
        <dbReference type="ARBA" id="ARBA00004728"/>
    </source>
</evidence>
<dbReference type="UniPathway" id="UPA00557">
    <property type="reaction ID" value="UER00613"/>
</dbReference>
<keyword evidence="10" id="KW-0472">Membrane</keyword>
<keyword evidence="7 9" id="KW-0808">Transferase</keyword>
<evidence type="ECO:0000313" key="13">
    <source>
        <dbReference type="Proteomes" id="UP000006334"/>
    </source>
</evidence>
<evidence type="ECO:0000256" key="10">
    <source>
        <dbReference type="SAM" id="Phobius"/>
    </source>
</evidence>
<keyword evidence="13" id="KW-1185">Reference proteome</keyword>
<gene>
    <name evidence="12" type="primary">plsC</name>
    <name evidence="12" type="ORF">GLIP_3496</name>
</gene>
<dbReference type="STRING" id="1127673.GLIP_3496"/>
<keyword evidence="8 9" id="KW-0012">Acyltransferase</keyword>
<dbReference type="NCBIfam" id="TIGR00530">
    <property type="entry name" value="AGP_acyltrn"/>
    <property type="match status" value="1"/>
</dbReference>
<dbReference type="Pfam" id="PF01553">
    <property type="entry name" value="Acyltransferase"/>
    <property type="match status" value="1"/>
</dbReference>
<evidence type="ECO:0000259" key="11">
    <source>
        <dbReference type="SMART" id="SM00563"/>
    </source>
</evidence>
<dbReference type="PANTHER" id="PTHR10434:SF11">
    <property type="entry name" value="1-ACYL-SN-GLYCEROL-3-PHOSPHATE ACYLTRANSFERASE"/>
    <property type="match status" value="1"/>
</dbReference>
<feature type="transmembrane region" description="Helical" evidence="10">
    <location>
        <begin position="6"/>
        <end position="22"/>
    </location>
</feature>
<comment type="pathway">
    <text evidence="3">Lipid metabolism.</text>
</comment>
<evidence type="ECO:0000256" key="3">
    <source>
        <dbReference type="ARBA" id="ARBA00005189"/>
    </source>
</evidence>
<dbReference type="GO" id="GO:0003841">
    <property type="term" value="F:1-acylglycerol-3-phosphate O-acyltransferase activity"/>
    <property type="evidence" value="ECO:0007669"/>
    <property type="project" value="UniProtKB-UniRule"/>
</dbReference>
<dbReference type="PANTHER" id="PTHR10434">
    <property type="entry name" value="1-ACYL-SN-GLYCEROL-3-PHOSPHATE ACYLTRANSFERASE"/>
    <property type="match status" value="1"/>
</dbReference>
<sequence length="233" mass="26364">MIFLYFILANLAMILLCLVRPFHRNNVHVIGKVYGVMASIVGLTVKVNVPKSVKQQGPFVFVANHQNSYDLITVCKSAQQGVVTVGKKSLVFIPFFGWLYWLSGNILIDRKNSGRANDTLKQTIEKIKKRKISVYFFPEGTRSRGRGLLSFKTGAFRIAQAVNEPVVMVCTSNLHNKVKLNRWNNGTVLIDLSEPVELDKSRDAKAWATEIRQRMNDKIAELDNRVAQLDEVK</sequence>